<dbReference type="InterPro" id="IPR036388">
    <property type="entry name" value="WH-like_DNA-bd_sf"/>
</dbReference>
<name>A0A1U7H2P3_9CYAN</name>
<dbReference type="AlphaFoldDB" id="A0A1U7H2P3"/>
<sequence>MELRHLRYFVTLAEELHFGRAAERLHIAQPPLSQQIRQLEVELGFQLFHRTKRNVELTAAGQVFLGEVQKILKHLEQAVQLGRQTSRGLGGQVVVGFVSSAAYNILPTILRRFRNCIPDVNLELHELTTDQQLQWLRDNRIDVGFLRPPVEDDTFCWEIIFYESLVVALPETHALAHQSSVSLFSLQAEPFILFPRPLAPGVYDSIISFCQQANFSPTVAQEAIQMQTIVSLVAAEMGVAIVPESLQNLQRTGVVYKPMQEPTPKVALAMIWRRDNTSATVQRFLEVVRQVAITWEKAALP</sequence>
<dbReference type="FunFam" id="1.10.10.10:FF:000001">
    <property type="entry name" value="LysR family transcriptional regulator"/>
    <property type="match status" value="1"/>
</dbReference>
<dbReference type="SUPFAM" id="SSF53850">
    <property type="entry name" value="Periplasmic binding protein-like II"/>
    <property type="match status" value="1"/>
</dbReference>
<comment type="caution">
    <text evidence="6">The sequence shown here is derived from an EMBL/GenBank/DDBJ whole genome shotgun (WGS) entry which is preliminary data.</text>
</comment>
<proteinExistence type="inferred from homology"/>
<dbReference type="PRINTS" id="PR00039">
    <property type="entry name" value="HTHLYSR"/>
</dbReference>
<keyword evidence="3" id="KW-0238">DNA-binding</keyword>
<evidence type="ECO:0000256" key="4">
    <source>
        <dbReference type="ARBA" id="ARBA00023163"/>
    </source>
</evidence>
<protein>
    <submittedName>
        <fullName evidence="6">LysR family transcriptional regulator</fullName>
    </submittedName>
</protein>
<comment type="similarity">
    <text evidence="1">Belongs to the LysR transcriptional regulatory family.</text>
</comment>
<dbReference type="Gene3D" id="1.10.10.10">
    <property type="entry name" value="Winged helix-like DNA-binding domain superfamily/Winged helix DNA-binding domain"/>
    <property type="match status" value="1"/>
</dbReference>
<accession>A0A1U7H2P3</accession>
<evidence type="ECO:0000256" key="3">
    <source>
        <dbReference type="ARBA" id="ARBA00023125"/>
    </source>
</evidence>
<keyword evidence="2" id="KW-0805">Transcription regulation</keyword>
<dbReference type="InterPro" id="IPR036390">
    <property type="entry name" value="WH_DNA-bd_sf"/>
</dbReference>
<dbReference type="Gene3D" id="3.40.190.10">
    <property type="entry name" value="Periplasmic binding protein-like II"/>
    <property type="match status" value="2"/>
</dbReference>
<dbReference type="CDD" id="cd08414">
    <property type="entry name" value="PBP2_LTTR_aromatics_like"/>
    <property type="match status" value="1"/>
</dbReference>
<dbReference type="PANTHER" id="PTHR30346">
    <property type="entry name" value="TRANSCRIPTIONAL DUAL REGULATOR HCAR-RELATED"/>
    <property type="match status" value="1"/>
</dbReference>
<dbReference type="SUPFAM" id="SSF46785">
    <property type="entry name" value="Winged helix' DNA-binding domain"/>
    <property type="match status" value="1"/>
</dbReference>
<dbReference type="RefSeq" id="WP_073555041.1">
    <property type="nucleotide sequence ID" value="NZ_MRCA01000002.1"/>
</dbReference>
<feature type="domain" description="HTH lysR-type" evidence="5">
    <location>
        <begin position="1"/>
        <end position="58"/>
    </location>
</feature>
<evidence type="ECO:0000313" key="7">
    <source>
        <dbReference type="Proteomes" id="UP000186391"/>
    </source>
</evidence>
<gene>
    <name evidence="6" type="ORF">NIES592_04460</name>
</gene>
<keyword evidence="7" id="KW-1185">Reference proteome</keyword>
<dbReference type="InterPro" id="IPR005119">
    <property type="entry name" value="LysR_subst-bd"/>
</dbReference>
<dbReference type="PANTHER" id="PTHR30346:SF0">
    <property type="entry name" value="HCA OPERON TRANSCRIPTIONAL ACTIVATOR HCAR"/>
    <property type="match status" value="1"/>
</dbReference>
<dbReference type="PROSITE" id="PS50931">
    <property type="entry name" value="HTH_LYSR"/>
    <property type="match status" value="1"/>
</dbReference>
<evidence type="ECO:0000256" key="1">
    <source>
        <dbReference type="ARBA" id="ARBA00009437"/>
    </source>
</evidence>
<keyword evidence="4" id="KW-0804">Transcription</keyword>
<dbReference type="GO" id="GO:0003700">
    <property type="term" value="F:DNA-binding transcription factor activity"/>
    <property type="evidence" value="ECO:0007669"/>
    <property type="project" value="InterPro"/>
</dbReference>
<dbReference type="GO" id="GO:0003677">
    <property type="term" value="F:DNA binding"/>
    <property type="evidence" value="ECO:0007669"/>
    <property type="project" value="UniProtKB-KW"/>
</dbReference>
<evidence type="ECO:0000313" key="6">
    <source>
        <dbReference type="EMBL" id="OKH15358.1"/>
    </source>
</evidence>
<organism evidence="6 7">
    <name type="scientific">Fischerella major NIES-592</name>
    <dbReference type="NCBI Taxonomy" id="210994"/>
    <lineage>
        <taxon>Bacteria</taxon>
        <taxon>Bacillati</taxon>
        <taxon>Cyanobacteriota</taxon>
        <taxon>Cyanophyceae</taxon>
        <taxon>Nostocales</taxon>
        <taxon>Hapalosiphonaceae</taxon>
        <taxon>Fischerella</taxon>
    </lineage>
</organism>
<evidence type="ECO:0000259" key="5">
    <source>
        <dbReference type="PROSITE" id="PS50931"/>
    </source>
</evidence>
<dbReference type="OrthoDB" id="9803735at2"/>
<evidence type="ECO:0000256" key="2">
    <source>
        <dbReference type="ARBA" id="ARBA00023015"/>
    </source>
</evidence>
<dbReference type="Pfam" id="PF03466">
    <property type="entry name" value="LysR_substrate"/>
    <property type="match status" value="1"/>
</dbReference>
<dbReference type="EMBL" id="MRCA01000002">
    <property type="protein sequence ID" value="OKH15358.1"/>
    <property type="molecule type" value="Genomic_DNA"/>
</dbReference>
<dbReference type="GO" id="GO:0032993">
    <property type="term" value="C:protein-DNA complex"/>
    <property type="evidence" value="ECO:0007669"/>
    <property type="project" value="TreeGrafter"/>
</dbReference>
<dbReference type="Proteomes" id="UP000186391">
    <property type="component" value="Unassembled WGS sequence"/>
</dbReference>
<dbReference type="InterPro" id="IPR000847">
    <property type="entry name" value="LysR_HTH_N"/>
</dbReference>
<dbReference type="Pfam" id="PF00126">
    <property type="entry name" value="HTH_1"/>
    <property type="match status" value="1"/>
</dbReference>
<reference evidence="6 7" key="1">
    <citation type="submission" date="2016-11" db="EMBL/GenBank/DDBJ databases">
        <title>Draft Genome Sequences of Nine Cyanobacterial Strains from Diverse Habitats.</title>
        <authorList>
            <person name="Zhu T."/>
            <person name="Hou S."/>
            <person name="Lu X."/>
            <person name="Hess W.R."/>
        </authorList>
    </citation>
    <scope>NUCLEOTIDE SEQUENCE [LARGE SCALE GENOMIC DNA]</scope>
    <source>
        <strain evidence="6 7">NIES-592</strain>
    </source>
</reference>